<dbReference type="RefSeq" id="WP_346117314.1">
    <property type="nucleotide sequence ID" value="NZ_BAABGU010000005.1"/>
</dbReference>
<organism evidence="1 2">
    <name type="scientific">Micromonospora coerulea</name>
    <dbReference type="NCBI Taxonomy" id="47856"/>
    <lineage>
        <taxon>Bacteria</taxon>
        <taxon>Bacillati</taxon>
        <taxon>Actinomycetota</taxon>
        <taxon>Actinomycetes</taxon>
        <taxon>Micromonosporales</taxon>
        <taxon>Micromonosporaceae</taxon>
        <taxon>Micromonospora</taxon>
    </lineage>
</organism>
<gene>
    <name evidence="1" type="ORF">GCM10023176_14360</name>
</gene>
<dbReference type="Proteomes" id="UP001500307">
    <property type="component" value="Unassembled WGS sequence"/>
</dbReference>
<dbReference type="EMBL" id="BAABGU010000005">
    <property type="protein sequence ID" value="GAA4565689.1"/>
    <property type="molecule type" value="Genomic_DNA"/>
</dbReference>
<proteinExistence type="predicted"/>
<protein>
    <submittedName>
        <fullName evidence="1">Uncharacterized protein</fullName>
    </submittedName>
</protein>
<comment type="caution">
    <text evidence="1">The sequence shown here is derived from an EMBL/GenBank/DDBJ whole genome shotgun (WGS) entry which is preliminary data.</text>
</comment>
<reference evidence="2" key="1">
    <citation type="journal article" date="2019" name="Int. J. Syst. Evol. Microbiol.">
        <title>The Global Catalogue of Microorganisms (GCM) 10K type strain sequencing project: providing services to taxonomists for standard genome sequencing and annotation.</title>
        <authorList>
            <consortium name="The Broad Institute Genomics Platform"/>
            <consortium name="The Broad Institute Genome Sequencing Center for Infectious Disease"/>
            <person name="Wu L."/>
            <person name="Ma J."/>
        </authorList>
    </citation>
    <scope>NUCLEOTIDE SEQUENCE [LARGE SCALE GENOMIC DNA]</scope>
    <source>
        <strain evidence="2">JCM 3175</strain>
    </source>
</reference>
<evidence type="ECO:0000313" key="2">
    <source>
        <dbReference type="Proteomes" id="UP001500307"/>
    </source>
</evidence>
<keyword evidence="2" id="KW-1185">Reference proteome</keyword>
<sequence>MLAGLEVPPAVEAERVITAVLALRSGELAAAGDSQIILAQTNEQVDDLIDRLAQKAPELRAGRLSAADYTPSQRVTGRETVRIAVDDCALGKTKGPNMTTAARRWLNGRRGDSGHRHSRAYLAEVK</sequence>
<evidence type="ECO:0000313" key="1">
    <source>
        <dbReference type="EMBL" id="GAA4565689.1"/>
    </source>
</evidence>
<name>A0ABP8SD19_9ACTN</name>
<accession>A0ABP8SD19</accession>